<reference evidence="6 7" key="1">
    <citation type="submission" date="2020-06" db="EMBL/GenBank/DDBJ databases">
        <title>Sulfitobacter algicola sp. nov., isolated from green algae.</title>
        <authorList>
            <person name="Wang C."/>
        </authorList>
    </citation>
    <scope>NUCLEOTIDE SEQUENCE [LARGE SCALE GENOMIC DNA]</scope>
    <source>
        <strain evidence="6 7">1151</strain>
    </source>
</reference>
<keyword evidence="7" id="KW-1185">Reference proteome</keyword>
<dbReference type="PANTHER" id="PTHR30126">
    <property type="entry name" value="HTH-TYPE TRANSCRIPTIONAL REGULATOR"/>
    <property type="match status" value="1"/>
</dbReference>
<dbReference type="InterPro" id="IPR000847">
    <property type="entry name" value="LysR_HTH_N"/>
</dbReference>
<dbReference type="Pfam" id="PF03466">
    <property type="entry name" value="LysR_substrate"/>
    <property type="match status" value="1"/>
</dbReference>
<comment type="caution">
    <text evidence="6">The sequence shown here is derived from an EMBL/GenBank/DDBJ whole genome shotgun (WGS) entry which is preliminary data.</text>
</comment>
<proteinExistence type="inferred from homology"/>
<evidence type="ECO:0000313" key="7">
    <source>
        <dbReference type="Proteomes" id="UP000777935"/>
    </source>
</evidence>
<evidence type="ECO:0000256" key="1">
    <source>
        <dbReference type="ARBA" id="ARBA00009437"/>
    </source>
</evidence>
<evidence type="ECO:0000259" key="5">
    <source>
        <dbReference type="PROSITE" id="PS50931"/>
    </source>
</evidence>
<dbReference type="PRINTS" id="PR00039">
    <property type="entry name" value="HTHLYSR"/>
</dbReference>
<dbReference type="PANTHER" id="PTHR30126:SF98">
    <property type="entry name" value="HTH-TYPE TRANSCRIPTIONAL ACTIVATOR BAUR"/>
    <property type="match status" value="1"/>
</dbReference>
<dbReference type="InterPro" id="IPR005119">
    <property type="entry name" value="LysR_subst-bd"/>
</dbReference>
<sequence length="288" mass="32085">MASLNYNHLRYFWAVAHDGNLTRTAEKLNLSQSALSVQIRKLEDRLGHPLFERRGRQLHLTEAGRIALDHADTIFAVGDELLGTLNETGRARNALRVGALATLSRNFQLQFLRPLLGRNDIELDLKSGSLTELLMALKALQIDVVLTNQATDSDGTTSFISHKLSEQQVSLIGTPSRFDKPRKLQHMLATHPILVPTKNSALRRDFDALTDRLGIRPIIAAEVDDMAMLRLLTRQDIGLAVLPPIVVQDELKSGELVEIAPLDGMSESFYAITLDRRFPNPTLKDLLS</sequence>
<evidence type="ECO:0000313" key="6">
    <source>
        <dbReference type="EMBL" id="NSX54049.1"/>
    </source>
</evidence>
<evidence type="ECO:0000256" key="4">
    <source>
        <dbReference type="ARBA" id="ARBA00023163"/>
    </source>
</evidence>
<name>A0ABX2IME9_9RHOB</name>
<organism evidence="6 7">
    <name type="scientific">Parasulfitobacter algicola</name>
    <dbReference type="NCBI Taxonomy" id="2614809"/>
    <lineage>
        <taxon>Bacteria</taxon>
        <taxon>Pseudomonadati</taxon>
        <taxon>Pseudomonadota</taxon>
        <taxon>Alphaproteobacteria</taxon>
        <taxon>Rhodobacterales</taxon>
        <taxon>Roseobacteraceae</taxon>
        <taxon>Parasulfitobacter</taxon>
    </lineage>
</organism>
<feature type="domain" description="HTH lysR-type" evidence="5">
    <location>
        <begin position="4"/>
        <end position="61"/>
    </location>
</feature>
<dbReference type="Pfam" id="PF00126">
    <property type="entry name" value="HTH_1"/>
    <property type="match status" value="1"/>
</dbReference>
<keyword evidence="2" id="KW-0805">Transcription regulation</keyword>
<dbReference type="SUPFAM" id="SSF46785">
    <property type="entry name" value="Winged helix' DNA-binding domain"/>
    <property type="match status" value="1"/>
</dbReference>
<accession>A0ABX2IME9</accession>
<comment type="similarity">
    <text evidence="1">Belongs to the LysR transcriptional regulatory family.</text>
</comment>
<keyword evidence="3" id="KW-0238">DNA-binding</keyword>
<dbReference type="EMBL" id="JABUFE010000002">
    <property type="protein sequence ID" value="NSX54049.1"/>
    <property type="molecule type" value="Genomic_DNA"/>
</dbReference>
<evidence type="ECO:0000256" key="3">
    <source>
        <dbReference type="ARBA" id="ARBA00023125"/>
    </source>
</evidence>
<dbReference type="Gene3D" id="3.40.190.10">
    <property type="entry name" value="Periplasmic binding protein-like II"/>
    <property type="match status" value="2"/>
</dbReference>
<dbReference type="SUPFAM" id="SSF53850">
    <property type="entry name" value="Periplasmic binding protein-like II"/>
    <property type="match status" value="1"/>
</dbReference>
<dbReference type="RefSeq" id="WP_174135672.1">
    <property type="nucleotide sequence ID" value="NZ_JABUFE010000002.1"/>
</dbReference>
<evidence type="ECO:0000256" key="2">
    <source>
        <dbReference type="ARBA" id="ARBA00023015"/>
    </source>
</evidence>
<protein>
    <submittedName>
        <fullName evidence="6">LysR family transcriptional regulator</fullName>
    </submittedName>
</protein>
<dbReference type="InterPro" id="IPR036388">
    <property type="entry name" value="WH-like_DNA-bd_sf"/>
</dbReference>
<gene>
    <name evidence="6" type="ORF">HRQ87_04455</name>
</gene>
<dbReference type="Proteomes" id="UP000777935">
    <property type="component" value="Unassembled WGS sequence"/>
</dbReference>
<dbReference type="PROSITE" id="PS50931">
    <property type="entry name" value="HTH_LYSR"/>
    <property type="match status" value="1"/>
</dbReference>
<keyword evidence="4" id="KW-0804">Transcription</keyword>
<dbReference type="InterPro" id="IPR036390">
    <property type="entry name" value="WH_DNA-bd_sf"/>
</dbReference>
<dbReference type="Gene3D" id="1.10.10.10">
    <property type="entry name" value="Winged helix-like DNA-binding domain superfamily/Winged helix DNA-binding domain"/>
    <property type="match status" value="1"/>
</dbReference>